<keyword evidence="3" id="KW-0804">Transcription</keyword>
<feature type="domain" description="HTH araC/xylS-type" evidence="4">
    <location>
        <begin position="232"/>
        <end position="330"/>
    </location>
</feature>
<keyword evidence="2" id="KW-0238">DNA-binding</keyword>
<proteinExistence type="predicted"/>
<dbReference type="PROSITE" id="PS01124">
    <property type="entry name" value="HTH_ARAC_FAMILY_2"/>
    <property type="match status" value="1"/>
</dbReference>
<keyword evidence="1" id="KW-0805">Transcription regulation</keyword>
<dbReference type="InterPro" id="IPR020449">
    <property type="entry name" value="Tscrpt_reg_AraC-type_HTH"/>
</dbReference>
<dbReference type="PANTHER" id="PTHR47893">
    <property type="entry name" value="REGULATORY PROTEIN PCHR"/>
    <property type="match status" value="1"/>
</dbReference>
<evidence type="ECO:0000313" key="6">
    <source>
        <dbReference type="Proteomes" id="UP000468668"/>
    </source>
</evidence>
<dbReference type="PANTHER" id="PTHR47893:SF1">
    <property type="entry name" value="REGULATORY PROTEIN PCHR"/>
    <property type="match status" value="1"/>
</dbReference>
<dbReference type="PRINTS" id="PR00032">
    <property type="entry name" value="HTHARAC"/>
</dbReference>
<keyword evidence="6" id="KW-1185">Reference proteome</keyword>
<protein>
    <submittedName>
        <fullName evidence="5">Helix-turn-helix transcriptional regulator</fullName>
    </submittedName>
</protein>
<dbReference type="OrthoDB" id="3194870at2"/>
<dbReference type="PROSITE" id="PS00041">
    <property type="entry name" value="HTH_ARAC_FAMILY_1"/>
    <property type="match status" value="1"/>
</dbReference>
<accession>A0A6N6NT35</accession>
<evidence type="ECO:0000256" key="1">
    <source>
        <dbReference type="ARBA" id="ARBA00023015"/>
    </source>
</evidence>
<dbReference type="SUPFAM" id="SSF46689">
    <property type="entry name" value="Homeodomain-like"/>
    <property type="match status" value="2"/>
</dbReference>
<dbReference type="GO" id="GO:0003700">
    <property type="term" value="F:DNA-binding transcription factor activity"/>
    <property type="evidence" value="ECO:0007669"/>
    <property type="project" value="InterPro"/>
</dbReference>
<dbReference type="InterPro" id="IPR053142">
    <property type="entry name" value="PchR_regulatory_protein"/>
</dbReference>
<dbReference type="EMBL" id="WAJR01000005">
    <property type="protein sequence ID" value="KAB1641538.1"/>
    <property type="molecule type" value="Genomic_DNA"/>
</dbReference>
<evidence type="ECO:0000256" key="3">
    <source>
        <dbReference type="ARBA" id="ARBA00023163"/>
    </source>
</evidence>
<evidence type="ECO:0000259" key="4">
    <source>
        <dbReference type="PROSITE" id="PS01124"/>
    </source>
</evidence>
<dbReference type="InterPro" id="IPR018062">
    <property type="entry name" value="HTH_AraC-typ_CS"/>
</dbReference>
<gene>
    <name evidence="5" type="ORF">F8C90_03285</name>
</gene>
<reference evidence="5 6" key="1">
    <citation type="submission" date="2019-09" db="EMBL/GenBank/DDBJ databases">
        <title>Whole genome shotgun sequencing (WGS) of Ellagibacter isourolithinifaciens DSM 104140(T) and Adlercreutzia muris DSM 29508(T).</title>
        <authorList>
            <person name="Stoll D.A."/>
            <person name="Danylec N."/>
            <person name="Huch M."/>
        </authorList>
    </citation>
    <scope>NUCLEOTIDE SEQUENCE [LARGE SCALE GENOMIC DNA]</scope>
    <source>
        <strain evidence="5 6">DSM 104140</strain>
    </source>
</reference>
<sequence>MQEKMIRQSARLLIRDRRSEAMTVFDILARRNADKLRAVRADGASIRYHLRMDGSEAGVIDVFELFNGVSLAFNSIPQGTASWDDIEPLELQIDWCLRGRFQLDDGIRLGDGELAVHDERIRKRSMRFPAPLYTGFTIRISRSEGAEVLSRLLSLDFDALAQRLTGSSGCKIYAPDPSMKALLESFWDIDEREPLMRLRLKALELISLVNATPRLAPRAEDYLQRSTIESLERGMRLLGSNLEQNVAVADVAEASCMGISAFKEKFTKAFGIAPMAYRRQCRMGRAAQLLVATDKNISDIALSVGYRNPSKFSAAFAATFGRSPSWYRAANSSGSVNLVNAFQPRE</sequence>
<dbReference type="GO" id="GO:0043565">
    <property type="term" value="F:sequence-specific DNA binding"/>
    <property type="evidence" value="ECO:0007669"/>
    <property type="project" value="InterPro"/>
</dbReference>
<organism evidence="5 6">
    <name type="scientific">Ellagibacter isourolithinifaciens</name>
    <dbReference type="NCBI Taxonomy" id="2137581"/>
    <lineage>
        <taxon>Bacteria</taxon>
        <taxon>Bacillati</taxon>
        <taxon>Actinomycetota</taxon>
        <taxon>Coriobacteriia</taxon>
        <taxon>Eggerthellales</taxon>
        <taxon>Eggerthellaceae</taxon>
        <taxon>Ellagibacter</taxon>
    </lineage>
</organism>
<dbReference type="InterPro" id="IPR018060">
    <property type="entry name" value="HTH_AraC"/>
</dbReference>
<comment type="caution">
    <text evidence="5">The sequence shown here is derived from an EMBL/GenBank/DDBJ whole genome shotgun (WGS) entry which is preliminary data.</text>
</comment>
<dbReference type="SMART" id="SM00342">
    <property type="entry name" value="HTH_ARAC"/>
    <property type="match status" value="1"/>
</dbReference>
<dbReference type="Pfam" id="PF12833">
    <property type="entry name" value="HTH_18"/>
    <property type="match status" value="1"/>
</dbReference>
<dbReference type="InterPro" id="IPR009057">
    <property type="entry name" value="Homeodomain-like_sf"/>
</dbReference>
<dbReference type="Gene3D" id="1.10.10.60">
    <property type="entry name" value="Homeodomain-like"/>
    <property type="match status" value="2"/>
</dbReference>
<evidence type="ECO:0000256" key="2">
    <source>
        <dbReference type="ARBA" id="ARBA00023125"/>
    </source>
</evidence>
<name>A0A6N6NT35_9ACTN</name>
<dbReference type="AlphaFoldDB" id="A0A6N6NT35"/>
<dbReference type="Proteomes" id="UP000468668">
    <property type="component" value="Unassembled WGS sequence"/>
</dbReference>
<evidence type="ECO:0000313" key="5">
    <source>
        <dbReference type="EMBL" id="KAB1641538.1"/>
    </source>
</evidence>